<name>A0ABY6G572_9MICO</name>
<feature type="region of interest" description="Disordered" evidence="1">
    <location>
        <begin position="1"/>
        <end position="29"/>
    </location>
</feature>
<evidence type="ECO:0000256" key="2">
    <source>
        <dbReference type="SAM" id="Phobius"/>
    </source>
</evidence>
<evidence type="ECO:0000313" key="3">
    <source>
        <dbReference type="EMBL" id="UYG17951.1"/>
    </source>
</evidence>
<protein>
    <submittedName>
        <fullName evidence="3">Ig-like domain-containing protein</fullName>
    </submittedName>
</protein>
<reference evidence="3" key="1">
    <citation type="submission" date="2022-10" db="EMBL/GenBank/DDBJ databases">
        <title>Whole-Genome Sequencing of Brachybacterium huguangmaarense BRM-3, Isolated from Betula schmidtii.</title>
        <authorList>
            <person name="Haam D."/>
        </authorList>
    </citation>
    <scope>NUCLEOTIDE SEQUENCE</scope>
    <source>
        <strain evidence="3">BRM-3</strain>
    </source>
</reference>
<evidence type="ECO:0000313" key="4">
    <source>
        <dbReference type="Proteomes" id="UP001164305"/>
    </source>
</evidence>
<feature type="compositionally biased region" description="Basic and acidic residues" evidence="1">
    <location>
        <begin position="13"/>
        <end position="25"/>
    </location>
</feature>
<proteinExistence type="predicted"/>
<dbReference type="Proteomes" id="UP001164305">
    <property type="component" value="Chromosome"/>
</dbReference>
<organism evidence="3 4">
    <name type="scientific">Brachybacterium huguangmaarense</name>
    <dbReference type="NCBI Taxonomy" id="1652028"/>
    <lineage>
        <taxon>Bacteria</taxon>
        <taxon>Bacillati</taxon>
        <taxon>Actinomycetota</taxon>
        <taxon>Actinomycetes</taxon>
        <taxon>Micrococcales</taxon>
        <taxon>Dermabacteraceae</taxon>
        <taxon>Brachybacterium</taxon>
    </lineage>
</organism>
<dbReference type="Pfam" id="PF17963">
    <property type="entry name" value="Big_9"/>
    <property type="match status" value="1"/>
</dbReference>
<sequence>MPPIPPARAPRPCAREQARHREQPRGRRTARWSLRLAAILLSGGLVLGTGTPALADDGAVTDHEATAAEGEAVTVDLMDGAEGVTAGSARLLLDGLPSGSTLTSDGRRAQVPSQGTWQLSTDGTSLTFTPIGPRLGREPSPIRYTARDASGDAVTPAVVTVSTPVIQDMVRSAPFGQSVDLPVSEVDENVVPGSLRLVAAPGVQGVELAEDGTRATVPGQGTWALDRATGHVRFTPDSDAVHTVNPIGIRGSDADGAETATALLSIGYAALTDRVVAEHPGSVVQFAPMDGSRNVRADSLRFLTDGAPDGAQLSKDGLTLTVPGQGTWTLDLDARIARFTPEEGVTASPDPVPYGGLGLYADNPVSAMLVAEYTAYPPTARADQLRGRPGEVLSVDLLANDTPGRASDPLRARTVRLFSPRAANADELTDGTGTRLVVPGEGEYTVRGDGVLTFVPESGFRGTGGSVEYVVEDSAGIVVTAPVSVDVDPQAPAVAAGGDAGGINSMLEGIRPSRTPTFTVFATVAALLVFAGAASLWIGGRMEADRRSLRG</sequence>
<keyword evidence="2" id="KW-0812">Transmembrane</keyword>
<accession>A0ABY6G572</accession>
<evidence type="ECO:0000256" key="1">
    <source>
        <dbReference type="SAM" id="MobiDB-lite"/>
    </source>
</evidence>
<dbReference type="EMBL" id="CP107020">
    <property type="protein sequence ID" value="UYG17951.1"/>
    <property type="molecule type" value="Genomic_DNA"/>
</dbReference>
<dbReference type="InterPro" id="IPR026395">
    <property type="entry name" value="CshA_fibril"/>
</dbReference>
<dbReference type="NCBIfam" id="TIGR04225">
    <property type="entry name" value="CshA_fibril_rpt"/>
    <property type="match status" value="1"/>
</dbReference>
<gene>
    <name evidence="3" type="ORF">BRM3_05920</name>
</gene>
<keyword evidence="2" id="KW-1133">Transmembrane helix</keyword>
<feature type="transmembrane region" description="Helical" evidence="2">
    <location>
        <begin position="518"/>
        <end position="540"/>
    </location>
</feature>
<dbReference type="RefSeq" id="WP_263595157.1">
    <property type="nucleotide sequence ID" value="NZ_CP107020.1"/>
</dbReference>
<keyword evidence="2" id="KW-0472">Membrane</keyword>
<keyword evidence="4" id="KW-1185">Reference proteome</keyword>